<proteinExistence type="predicted"/>
<reference evidence="3" key="1">
    <citation type="journal article" date="2019" name="Curr. Biol.">
        <title>Genome Sequence of Striga asiatica Provides Insight into the Evolution of Plant Parasitism.</title>
        <authorList>
            <person name="Yoshida S."/>
            <person name="Kim S."/>
            <person name="Wafula E.K."/>
            <person name="Tanskanen J."/>
            <person name="Kim Y.M."/>
            <person name="Honaas L."/>
            <person name="Yang Z."/>
            <person name="Spallek T."/>
            <person name="Conn C.E."/>
            <person name="Ichihashi Y."/>
            <person name="Cheong K."/>
            <person name="Cui S."/>
            <person name="Der J.P."/>
            <person name="Gundlach H."/>
            <person name="Jiao Y."/>
            <person name="Hori C."/>
            <person name="Ishida J.K."/>
            <person name="Kasahara H."/>
            <person name="Kiba T."/>
            <person name="Kim M.S."/>
            <person name="Koo N."/>
            <person name="Laohavisit A."/>
            <person name="Lee Y.H."/>
            <person name="Lumba S."/>
            <person name="McCourt P."/>
            <person name="Mortimer J.C."/>
            <person name="Mutuku J.M."/>
            <person name="Nomura T."/>
            <person name="Sasaki-Sekimoto Y."/>
            <person name="Seto Y."/>
            <person name="Wang Y."/>
            <person name="Wakatake T."/>
            <person name="Sakakibara H."/>
            <person name="Demura T."/>
            <person name="Yamaguchi S."/>
            <person name="Yoneyama K."/>
            <person name="Manabe R.I."/>
            <person name="Nelson D.C."/>
            <person name="Schulman A.H."/>
            <person name="Timko M.P."/>
            <person name="dePamphilis C.W."/>
            <person name="Choi D."/>
            <person name="Shirasu K."/>
        </authorList>
    </citation>
    <scope>NUCLEOTIDE SEQUENCE [LARGE SCALE GENOMIC DNA]</scope>
    <source>
        <strain evidence="3">cv. UVA1</strain>
    </source>
</reference>
<comment type="caution">
    <text evidence="2">The sequence shown here is derived from an EMBL/GenBank/DDBJ whole genome shotgun (WGS) entry which is preliminary data.</text>
</comment>
<protein>
    <submittedName>
        <fullName evidence="2">Gamma-soluble nsf attachment protein</fullName>
    </submittedName>
</protein>
<dbReference type="OrthoDB" id="9984275at2759"/>
<organism evidence="2 3">
    <name type="scientific">Striga asiatica</name>
    <name type="common">Asiatic witchweed</name>
    <name type="synonym">Buchnera asiatica</name>
    <dbReference type="NCBI Taxonomy" id="4170"/>
    <lineage>
        <taxon>Eukaryota</taxon>
        <taxon>Viridiplantae</taxon>
        <taxon>Streptophyta</taxon>
        <taxon>Embryophyta</taxon>
        <taxon>Tracheophyta</taxon>
        <taxon>Spermatophyta</taxon>
        <taxon>Magnoliopsida</taxon>
        <taxon>eudicotyledons</taxon>
        <taxon>Gunneridae</taxon>
        <taxon>Pentapetalae</taxon>
        <taxon>asterids</taxon>
        <taxon>lamiids</taxon>
        <taxon>Lamiales</taxon>
        <taxon>Orobanchaceae</taxon>
        <taxon>Buchnereae</taxon>
        <taxon>Striga</taxon>
    </lineage>
</organism>
<name>A0A5A7QA80_STRAF</name>
<gene>
    <name evidence="2" type="ORF">STAS_17680</name>
</gene>
<keyword evidence="1" id="KW-0812">Transmembrane</keyword>
<evidence type="ECO:0000313" key="3">
    <source>
        <dbReference type="Proteomes" id="UP000325081"/>
    </source>
</evidence>
<evidence type="ECO:0000313" key="2">
    <source>
        <dbReference type="EMBL" id="GER40971.1"/>
    </source>
</evidence>
<keyword evidence="1" id="KW-0472">Membrane</keyword>
<keyword evidence="1" id="KW-1133">Transmembrane helix</keyword>
<dbReference type="Proteomes" id="UP000325081">
    <property type="component" value="Unassembled WGS sequence"/>
</dbReference>
<dbReference type="InterPro" id="IPR011990">
    <property type="entry name" value="TPR-like_helical_dom_sf"/>
</dbReference>
<feature type="transmembrane region" description="Helical" evidence="1">
    <location>
        <begin position="59"/>
        <end position="82"/>
    </location>
</feature>
<sequence length="203" mass="23020">MSTLGFLDIYCGTVEGERATKRTLLQESIYVPQTFVPLPLLGKFSGTNIDFIIVQCLTLWYLTVLGSTVMWTVVVSSAAYLARSRTVFPASAFIELDLLPRAPLYGEVYMVNKGKWGFRLANKYNRAMNAFKKASKGQEMLGLRPWDAVKLIEYAGDMTKEVPEWNEVVECYKRASCMLRHEGPSLHPMHLQRVPGVYVKLEK</sequence>
<accession>A0A5A7QA80</accession>
<dbReference type="Gene3D" id="1.25.40.10">
    <property type="entry name" value="Tetratricopeptide repeat domain"/>
    <property type="match status" value="1"/>
</dbReference>
<dbReference type="EMBL" id="BKCP01006049">
    <property type="protein sequence ID" value="GER40971.1"/>
    <property type="molecule type" value="Genomic_DNA"/>
</dbReference>
<keyword evidence="3" id="KW-1185">Reference proteome</keyword>
<dbReference type="AlphaFoldDB" id="A0A5A7QA80"/>
<evidence type="ECO:0000256" key="1">
    <source>
        <dbReference type="SAM" id="Phobius"/>
    </source>
</evidence>